<evidence type="ECO:0000256" key="5">
    <source>
        <dbReference type="ARBA" id="ARBA00022801"/>
    </source>
</evidence>
<evidence type="ECO:0000256" key="7">
    <source>
        <dbReference type="ARBA" id="ARBA00023157"/>
    </source>
</evidence>
<dbReference type="InterPro" id="IPR029058">
    <property type="entry name" value="AB_hydrolase_fold"/>
</dbReference>
<keyword evidence="4" id="KW-0732">Signal</keyword>
<dbReference type="EMBL" id="SACL01000003">
    <property type="protein sequence ID" value="RVT97144.1"/>
    <property type="molecule type" value="Genomic_DNA"/>
</dbReference>
<sequence>MAGAAHAQSTTDCAALAGMAIPDTNLLSATLVPERDGLPAHCRVLGYVRPAINFEIRLPTTGWNGKFYMVGCGGFCGQVLSERPNFTNAMNYGLRRGYAAATTDAGHWGTGSTDARWAWNNRQGEIDWGTRAIPEVTRVSRAVIAAFYTRGAERSYFAGCSTGGRQALMQAQRFPDDFDGIIAGSPALDYTGLVATFLAWTTQANTDAQGRPILTHARVPLISRAVTEACDATDGLRDGMVSNPRACQFDPATLQCPAGSSGEQCLSPAEVGVLRAWYRGPRNAAGQQLYPGGIPMGSEAFWPVWLTGSATAPAVNPLFALNFLRYMAFQEDPGENYQVSQFDMERDPARLAFMGALYNATSTDLSRFRARNARLIVYHGWADAIVTPERTVDWFEAATRAAGGREQMDQFARLFMIPGFDHCGLSPAGPGISETGFDPLTALENWVERGQPPASIPTTRQAEPRFSRPVCPWPQQARHQGGDAAVAESFACR</sequence>
<keyword evidence="2" id="KW-0719">Serine esterase</keyword>
<evidence type="ECO:0000313" key="9">
    <source>
        <dbReference type="Proteomes" id="UP000282957"/>
    </source>
</evidence>
<dbReference type="Proteomes" id="UP000282957">
    <property type="component" value="Unassembled WGS sequence"/>
</dbReference>
<comment type="caution">
    <text evidence="8">The sequence shown here is derived from an EMBL/GenBank/DDBJ whole genome shotgun (WGS) entry which is preliminary data.</text>
</comment>
<evidence type="ECO:0000256" key="4">
    <source>
        <dbReference type="ARBA" id="ARBA00022729"/>
    </source>
</evidence>
<dbReference type="AlphaFoldDB" id="A0A437MHL0"/>
<protein>
    <submittedName>
        <fullName evidence="8">Tannase/feruloyl esterase family alpha/beta hydrolase</fullName>
    </submittedName>
</protein>
<dbReference type="InterPro" id="IPR011118">
    <property type="entry name" value="Tannase/feruloyl_esterase"/>
</dbReference>
<dbReference type="PANTHER" id="PTHR33938:SF15">
    <property type="entry name" value="FERULOYL ESTERASE B-RELATED"/>
    <property type="match status" value="1"/>
</dbReference>
<accession>A0A437MHL0</accession>
<dbReference type="GO" id="GO:0046872">
    <property type="term" value="F:metal ion binding"/>
    <property type="evidence" value="ECO:0007669"/>
    <property type="project" value="UniProtKB-KW"/>
</dbReference>
<evidence type="ECO:0000256" key="2">
    <source>
        <dbReference type="ARBA" id="ARBA00022487"/>
    </source>
</evidence>
<dbReference type="PANTHER" id="PTHR33938">
    <property type="entry name" value="FERULOYL ESTERASE B-RELATED"/>
    <property type="match status" value="1"/>
</dbReference>
<reference evidence="8 9" key="1">
    <citation type="submission" date="2019-01" db="EMBL/GenBank/DDBJ databases">
        <authorList>
            <person name="Chen W.-M."/>
        </authorList>
    </citation>
    <scope>NUCLEOTIDE SEQUENCE [LARGE SCALE GENOMIC DNA]</scope>
    <source>
        <strain evidence="8 9">CCP-6</strain>
    </source>
</reference>
<evidence type="ECO:0000256" key="3">
    <source>
        <dbReference type="ARBA" id="ARBA00022723"/>
    </source>
</evidence>
<comment type="similarity">
    <text evidence="1">Belongs to the tannase family.</text>
</comment>
<organism evidence="8 9">
    <name type="scientific">Rhodovarius crocodyli</name>
    <dbReference type="NCBI Taxonomy" id="1979269"/>
    <lineage>
        <taxon>Bacteria</taxon>
        <taxon>Pseudomonadati</taxon>
        <taxon>Pseudomonadota</taxon>
        <taxon>Alphaproteobacteria</taxon>
        <taxon>Acetobacterales</taxon>
        <taxon>Roseomonadaceae</taxon>
        <taxon>Rhodovarius</taxon>
    </lineage>
</organism>
<evidence type="ECO:0000256" key="1">
    <source>
        <dbReference type="ARBA" id="ARBA00006249"/>
    </source>
</evidence>
<keyword evidence="9" id="KW-1185">Reference proteome</keyword>
<keyword evidence="7" id="KW-1015">Disulfide bond</keyword>
<dbReference type="GO" id="GO:0052689">
    <property type="term" value="F:carboxylic ester hydrolase activity"/>
    <property type="evidence" value="ECO:0007669"/>
    <property type="project" value="UniProtKB-KW"/>
</dbReference>
<name>A0A437MHL0_9PROT</name>
<dbReference type="SUPFAM" id="SSF53474">
    <property type="entry name" value="alpha/beta-Hydrolases"/>
    <property type="match status" value="1"/>
</dbReference>
<evidence type="ECO:0000256" key="6">
    <source>
        <dbReference type="ARBA" id="ARBA00022837"/>
    </source>
</evidence>
<keyword evidence="3" id="KW-0479">Metal-binding</keyword>
<keyword evidence="6" id="KW-0106">Calcium</keyword>
<dbReference type="OrthoDB" id="7197884at2"/>
<dbReference type="Pfam" id="PF07519">
    <property type="entry name" value="Tannase"/>
    <property type="match status" value="1"/>
</dbReference>
<proteinExistence type="inferred from homology"/>
<evidence type="ECO:0000313" key="8">
    <source>
        <dbReference type="EMBL" id="RVT97144.1"/>
    </source>
</evidence>
<dbReference type="Gene3D" id="3.40.50.1820">
    <property type="entry name" value="alpha/beta hydrolase"/>
    <property type="match status" value="1"/>
</dbReference>
<keyword evidence="5 8" id="KW-0378">Hydrolase</keyword>
<gene>
    <name evidence="8" type="ORF">EOD42_11070</name>
</gene>